<evidence type="ECO:0000256" key="2">
    <source>
        <dbReference type="SAM" id="Phobius"/>
    </source>
</evidence>
<protein>
    <recommendedName>
        <fullName evidence="5">Myc target protein 1</fullName>
    </recommendedName>
</protein>
<keyword evidence="2" id="KW-1133">Transmembrane helix</keyword>
<sequence>MMSAPDRPKSPREAMVSSVRVATLLFCPPDLSWRLGNMAANETHIILEILQSFGIESLILAFCLSMLVGLLIGVLIFIVLTWLSRHRASVVITRPSKQKSNSRAHNRMGLYRSHGFHHLGDNSLVSAHLNIRRQTSVDADELLGGTAPFKASTFHPPQKGGSWHSSPPSSPCTQDVESPTSSEGSPIPNPENKRQSFWLGSNGLKGYQPTQTPPPAYDSVIRAFQETQT</sequence>
<reference evidence="3 4" key="1">
    <citation type="submission" date="2024-09" db="EMBL/GenBank/DDBJ databases">
        <title>A chromosome-level genome assembly of Gray's grenadier anchovy, Coilia grayii.</title>
        <authorList>
            <person name="Fu Z."/>
        </authorList>
    </citation>
    <scope>NUCLEOTIDE SEQUENCE [LARGE SCALE GENOMIC DNA]</scope>
    <source>
        <strain evidence="3">G4</strain>
        <tissue evidence="3">Muscle</tissue>
    </source>
</reference>
<evidence type="ECO:0008006" key="5">
    <source>
        <dbReference type="Google" id="ProtNLM"/>
    </source>
</evidence>
<dbReference type="PANTHER" id="PTHR14869">
    <property type="entry name" value="MYC TARGET PROTEIN 1"/>
    <property type="match status" value="1"/>
</dbReference>
<name>A0ABD1KJ43_9TELE</name>
<dbReference type="PANTHER" id="PTHR14869:SF0">
    <property type="entry name" value="MYC TARGET PROTEIN 1"/>
    <property type="match status" value="1"/>
</dbReference>
<dbReference type="Pfam" id="PF15179">
    <property type="entry name" value="Myc_target_1"/>
    <property type="match status" value="1"/>
</dbReference>
<evidence type="ECO:0000313" key="4">
    <source>
        <dbReference type="Proteomes" id="UP001591681"/>
    </source>
</evidence>
<gene>
    <name evidence="3" type="ORF">ACEWY4_005378</name>
</gene>
<dbReference type="AlphaFoldDB" id="A0ABD1KJ43"/>
<keyword evidence="4" id="KW-1185">Reference proteome</keyword>
<feature type="transmembrane region" description="Helical" evidence="2">
    <location>
        <begin position="58"/>
        <end position="83"/>
    </location>
</feature>
<keyword evidence="2" id="KW-0472">Membrane</keyword>
<feature type="region of interest" description="Disordered" evidence="1">
    <location>
        <begin position="148"/>
        <end position="218"/>
    </location>
</feature>
<proteinExistence type="predicted"/>
<accession>A0ABD1KJ43</accession>
<comment type="caution">
    <text evidence="3">The sequence shown here is derived from an EMBL/GenBank/DDBJ whole genome shotgun (WGS) entry which is preliminary data.</text>
</comment>
<evidence type="ECO:0000256" key="1">
    <source>
        <dbReference type="SAM" id="MobiDB-lite"/>
    </source>
</evidence>
<organism evidence="3 4">
    <name type="scientific">Coilia grayii</name>
    <name type="common">Gray's grenadier anchovy</name>
    <dbReference type="NCBI Taxonomy" id="363190"/>
    <lineage>
        <taxon>Eukaryota</taxon>
        <taxon>Metazoa</taxon>
        <taxon>Chordata</taxon>
        <taxon>Craniata</taxon>
        <taxon>Vertebrata</taxon>
        <taxon>Euteleostomi</taxon>
        <taxon>Actinopterygii</taxon>
        <taxon>Neopterygii</taxon>
        <taxon>Teleostei</taxon>
        <taxon>Clupei</taxon>
        <taxon>Clupeiformes</taxon>
        <taxon>Clupeoidei</taxon>
        <taxon>Engraulidae</taxon>
        <taxon>Coilinae</taxon>
        <taxon>Coilia</taxon>
    </lineage>
</organism>
<dbReference type="Proteomes" id="UP001591681">
    <property type="component" value="Unassembled WGS sequence"/>
</dbReference>
<dbReference type="EMBL" id="JBHFQA010000005">
    <property type="protein sequence ID" value="KAL2098898.1"/>
    <property type="molecule type" value="Genomic_DNA"/>
</dbReference>
<dbReference type="InterPro" id="IPR029180">
    <property type="entry name" value="Myc_target_1"/>
</dbReference>
<keyword evidence="2" id="KW-0812">Transmembrane</keyword>
<evidence type="ECO:0000313" key="3">
    <source>
        <dbReference type="EMBL" id="KAL2098898.1"/>
    </source>
</evidence>
<feature type="compositionally biased region" description="Polar residues" evidence="1">
    <location>
        <begin position="172"/>
        <end position="184"/>
    </location>
</feature>